<dbReference type="Proteomes" id="UP000503336">
    <property type="component" value="Chromosome"/>
</dbReference>
<evidence type="ECO:0000313" key="3">
    <source>
        <dbReference type="Proteomes" id="UP000503336"/>
    </source>
</evidence>
<dbReference type="KEGG" id="hdh:G5B40_06995"/>
<accession>A0A7L5BTC9</accession>
<evidence type="ECO:0000313" key="2">
    <source>
        <dbReference type="EMBL" id="QIE55220.1"/>
    </source>
</evidence>
<dbReference type="EMBL" id="CP049056">
    <property type="protein sequence ID" value="QIE55220.1"/>
    <property type="molecule type" value="Genomic_DNA"/>
</dbReference>
<sequence length="216" mass="21961">MLKKLLAAAPFLFAGAAHAATTYDGIVFENGDVSFADAVVSFTPGTPPATDANYTDPLAAVGAPDYATPNGSVSLGRGGELVLRFTDNSLTGSGDSAADLHIFEIGPDVEDTFVSISQNGVDFFSVGSVGGSTSSIDIDPFLFDLGLDAFTQFSFVRLIDDPNEGGASGSTVGADIDAVGAISSSAPVSTIPVPASGLLMLSAMAFGVMRLRRQPA</sequence>
<protein>
    <submittedName>
        <fullName evidence="2">PEP-CTERM sorting domain-containing protein</fullName>
    </submittedName>
</protein>
<keyword evidence="3" id="KW-1185">Reference proteome</keyword>
<feature type="chain" id="PRO_5029508722" evidence="1">
    <location>
        <begin position="20"/>
        <end position="216"/>
    </location>
</feature>
<keyword evidence="1" id="KW-0732">Signal</keyword>
<name>A0A7L5BTC9_9RHOB</name>
<dbReference type="AlphaFoldDB" id="A0A7L5BTC9"/>
<gene>
    <name evidence="2" type="ORF">G5B40_06995</name>
</gene>
<dbReference type="RefSeq" id="WP_165096776.1">
    <property type="nucleotide sequence ID" value="NZ_CP049056.1"/>
</dbReference>
<reference evidence="2 3" key="1">
    <citation type="submission" date="2020-02" db="EMBL/GenBank/DDBJ databases">
        <title>complete genome sequence of Rhodobacteraceae bacterium.</title>
        <authorList>
            <person name="Park J."/>
            <person name="Kim Y.-S."/>
            <person name="Kim K.-H."/>
        </authorList>
    </citation>
    <scope>NUCLEOTIDE SEQUENCE [LARGE SCALE GENOMIC DNA]</scope>
    <source>
        <strain evidence="2 3">RR4-56</strain>
    </source>
</reference>
<proteinExistence type="predicted"/>
<feature type="signal peptide" evidence="1">
    <location>
        <begin position="1"/>
        <end position="19"/>
    </location>
</feature>
<organism evidence="2 3">
    <name type="scientific">Pikeienuella piscinae</name>
    <dbReference type="NCBI Taxonomy" id="2748098"/>
    <lineage>
        <taxon>Bacteria</taxon>
        <taxon>Pseudomonadati</taxon>
        <taxon>Pseudomonadota</taxon>
        <taxon>Alphaproteobacteria</taxon>
        <taxon>Rhodobacterales</taxon>
        <taxon>Paracoccaceae</taxon>
        <taxon>Pikeienuella</taxon>
    </lineage>
</organism>
<evidence type="ECO:0000256" key="1">
    <source>
        <dbReference type="SAM" id="SignalP"/>
    </source>
</evidence>